<sequence length="217" mass="24996">MSITTSLPIILSQPPLLVLYLTQPGWVLPLGILEGSLLYLYANCYPYTVPLLSAITLLRTLLLLFLAHDAFLVAQVLAGVAGGLFWGNCIAGEAGDTCLGCLAMRLWDGRKPRHERERGRREEARDWEQERERAREGIDREREAERDWSRGSNESSARELEFDWTWDWGWAEDWLFPWNWEWNLNLGWEWGELDASELDSQVGGSVVEPYWVTDEPL</sequence>
<evidence type="ECO:0000256" key="1">
    <source>
        <dbReference type="SAM" id="Phobius"/>
    </source>
</evidence>
<dbReference type="OrthoDB" id="10613396at2759"/>
<feature type="transmembrane region" description="Helical" evidence="1">
    <location>
        <begin position="26"/>
        <end position="45"/>
    </location>
</feature>
<keyword evidence="1" id="KW-1133">Transmembrane helix</keyword>
<accession>M5G629</accession>
<keyword evidence="3" id="KW-1185">Reference proteome</keyword>
<dbReference type="EMBL" id="JH795858">
    <property type="protein sequence ID" value="EJU04169.1"/>
    <property type="molecule type" value="Genomic_DNA"/>
</dbReference>
<evidence type="ECO:0000313" key="2">
    <source>
        <dbReference type="EMBL" id="EJU04169.1"/>
    </source>
</evidence>
<proteinExistence type="predicted"/>
<reference evidence="2 3" key="1">
    <citation type="journal article" date="2012" name="Science">
        <title>The Paleozoic origin of enzymatic lignin decomposition reconstructed from 31 fungal genomes.</title>
        <authorList>
            <person name="Floudas D."/>
            <person name="Binder M."/>
            <person name="Riley R."/>
            <person name="Barry K."/>
            <person name="Blanchette R.A."/>
            <person name="Henrissat B."/>
            <person name="Martinez A.T."/>
            <person name="Otillar R."/>
            <person name="Spatafora J.W."/>
            <person name="Yadav J.S."/>
            <person name="Aerts A."/>
            <person name="Benoit I."/>
            <person name="Boyd A."/>
            <person name="Carlson A."/>
            <person name="Copeland A."/>
            <person name="Coutinho P.M."/>
            <person name="de Vries R.P."/>
            <person name="Ferreira P."/>
            <person name="Findley K."/>
            <person name="Foster B."/>
            <person name="Gaskell J."/>
            <person name="Glotzer D."/>
            <person name="Gorecki P."/>
            <person name="Heitman J."/>
            <person name="Hesse C."/>
            <person name="Hori C."/>
            <person name="Igarashi K."/>
            <person name="Jurgens J.A."/>
            <person name="Kallen N."/>
            <person name="Kersten P."/>
            <person name="Kohler A."/>
            <person name="Kuees U."/>
            <person name="Kumar T.K.A."/>
            <person name="Kuo A."/>
            <person name="LaButti K."/>
            <person name="Larrondo L.F."/>
            <person name="Lindquist E."/>
            <person name="Ling A."/>
            <person name="Lombard V."/>
            <person name="Lucas S."/>
            <person name="Lundell T."/>
            <person name="Martin R."/>
            <person name="McLaughlin D.J."/>
            <person name="Morgenstern I."/>
            <person name="Morin E."/>
            <person name="Murat C."/>
            <person name="Nagy L.G."/>
            <person name="Nolan M."/>
            <person name="Ohm R.A."/>
            <person name="Patyshakuliyeva A."/>
            <person name="Rokas A."/>
            <person name="Ruiz-Duenas F.J."/>
            <person name="Sabat G."/>
            <person name="Salamov A."/>
            <person name="Samejima M."/>
            <person name="Schmutz J."/>
            <person name="Slot J.C."/>
            <person name="St John F."/>
            <person name="Stenlid J."/>
            <person name="Sun H."/>
            <person name="Sun S."/>
            <person name="Syed K."/>
            <person name="Tsang A."/>
            <person name="Wiebenga A."/>
            <person name="Young D."/>
            <person name="Pisabarro A."/>
            <person name="Eastwood D.C."/>
            <person name="Martin F."/>
            <person name="Cullen D."/>
            <person name="Grigoriev I.V."/>
            <person name="Hibbett D.S."/>
        </authorList>
    </citation>
    <scope>NUCLEOTIDE SEQUENCE [LARGE SCALE GENOMIC DNA]</scope>
    <source>
        <strain evidence="2 3">DJM-731 SS1</strain>
    </source>
</reference>
<feature type="transmembrane region" description="Helical" evidence="1">
    <location>
        <begin position="57"/>
        <end position="78"/>
    </location>
</feature>
<dbReference type="RefSeq" id="XP_040631063.1">
    <property type="nucleotide sequence ID" value="XM_040768061.1"/>
</dbReference>
<name>M5G629_DACPD</name>
<organism evidence="2 3">
    <name type="scientific">Dacryopinax primogenitus (strain DJM 731)</name>
    <name type="common">Brown rot fungus</name>
    <dbReference type="NCBI Taxonomy" id="1858805"/>
    <lineage>
        <taxon>Eukaryota</taxon>
        <taxon>Fungi</taxon>
        <taxon>Dikarya</taxon>
        <taxon>Basidiomycota</taxon>
        <taxon>Agaricomycotina</taxon>
        <taxon>Dacrymycetes</taxon>
        <taxon>Dacrymycetales</taxon>
        <taxon>Dacrymycetaceae</taxon>
        <taxon>Dacryopinax</taxon>
    </lineage>
</organism>
<keyword evidence="1" id="KW-0472">Membrane</keyword>
<protein>
    <submittedName>
        <fullName evidence="2">Uncharacterized protein</fullName>
    </submittedName>
</protein>
<keyword evidence="1" id="KW-0812">Transmembrane</keyword>
<dbReference type="HOGENOM" id="CLU_1272262_0_0_1"/>
<dbReference type="GeneID" id="63683123"/>
<evidence type="ECO:0000313" key="3">
    <source>
        <dbReference type="Proteomes" id="UP000030653"/>
    </source>
</evidence>
<dbReference type="AlphaFoldDB" id="M5G629"/>
<gene>
    <name evidence="2" type="ORF">DACRYDRAFT_105238</name>
</gene>
<dbReference type="Proteomes" id="UP000030653">
    <property type="component" value="Unassembled WGS sequence"/>
</dbReference>